<proteinExistence type="predicted"/>
<accession>A0ABS4WWT4</accession>
<feature type="domain" description="YokE-like PH" evidence="1">
    <location>
        <begin position="37"/>
        <end position="126"/>
    </location>
</feature>
<reference evidence="2 3" key="1">
    <citation type="submission" date="2021-03" db="EMBL/GenBank/DDBJ databases">
        <title>Sequencing the genomes of 1000 actinobacteria strains.</title>
        <authorList>
            <person name="Klenk H.-P."/>
        </authorList>
    </citation>
    <scope>NUCLEOTIDE SEQUENCE [LARGE SCALE GENOMIC DNA]</scope>
    <source>
        <strain evidence="2 3">DSM 14566</strain>
    </source>
</reference>
<dbReference type="Proteomes" id="UP001519290">
    <property type="component" value="Unassembled WGS sequence"/>
</dbReference>
<evidence type="ECO:0000313" key="2">
    <source>
        <dbReference type="EMBL" id="MBP2380661.1"/>
    </source>
</evidence>
<sequence>MNNTPDQHSLFLALDRISEKPVPRGAYEVILRKFLVPDEFVHLAFDGNGWTFLDPLLLVTDRRILRLREGVFGGWAKRGEVPAADVMGASVTRWILFGAVNVHARNGQSFRVHYNLEDEAQVFVEGLNRLIGR</sequence>
<keyword evidence="3" id="KW-1185">Reference proteome</keyword>
<dbReference type="EMBL" id="JAGIOD010000001">
    <property type="protein sequence ID" value="MBP2380661.1"/>
    <property type="molecule type" value="Genomic_DNA"/>
</dbReference>
<dbReference type="Pfam" id="PF14470">
    <property type="entry name" value="bPH_3"/>
    <property type="match status" value="1"/>
</dbReference>
<comment type="caution">
    <text evidence="2">The sequence shown here is derived from an EMBL/GenBank/DDBJ whole genome shotgun (WGS) entry which is preliminary data.</text>
</comment>
<evidence type="ECO:0000259" key="1">
    <source>
        <dbReference type="Pfam" id="PF14470"/>
    </source>
</evidence>
<evidence type="ECO:0000313" key="3">
    <source>
        <dbReference type="Proteomes" id="UP001519290"/>
    </source>
</evidence>
<gene>
    <name evidence="2" type="ORF">JOF43_000618</name>
</gene>
<dbReference type="InterPro" id="IPR039519">
    <property type="entry name" value="YokE-like_PH"/>
</dbReference>
<name>A0ABS4WWT4_9MICO</name>
<organism evidence="2 3">
    <name type="scientific">Brachybacterium sacelli</name>
    <dbReference type="NCBI Taxonomy" id="173364"/>
    <lineage>
        <taxon>Bacteria</taxon>
        <taxon>Bacillati</taxon>
        <taxon>Actinomycetota</taxon>
        <taxon>Actinomycetes</taxon>
        <taxon>Micrococcales</taxon>
        <taxon>Dermabacteraceae</taxon>
        <taxon>Brachybacterium</taxon>
    </lineage>
</organism>
<dbReference type="RefSeq" id="WP_209898924.1">
    <property type="nucleotide sequence ID" value="NZ_BAAAJW010000014.1"/>
</dbReference>
<protein>
    <recommendedName>
        <fullName evidence="1">YokE-like PH domain-containing protein</fullName>
    </recommendedName>
</protein>